<sequence>MVSTIVCVYSTSSNNVSIYSIKIHITDYIMYVF</sequence>
<name>A0A3G5A4H3_9VIRU</name>
<dbReference type="EMBL" id="MK072340">
    <property type="protein sequence ID" value="AYV82130.1"/>
    <property type="molecule type" value="Genomic_DNA"/>
</dbReference>
<protein>
    <submittedName>
        <fullName evidence="1">Uncharacterized protein</fullName>
    </submittedName>
</protein>
<reference evidence="1" key="1">
    <citation type="submission" date="2018-10" db="EMBL/GenBank/DDBJ databases">
        <title>Hidden diversity of soil giant viruses.</title>
        <authorList>
            <person name="Schulz F."/>
            <person name="Alteio L."/>
            <person name="Goudeau D."/>
            <person name="Ryan E.M."/>
            <person name="Malmstrom R.R."/>
            <person name="Blanchard J."/>
            <person name="Woyke T."/>
        </authorList>
    </citation>
    <scope>NUCLEOTIDE SEQUENCE</scope>
    <source>
        <strain evidence="1">HOV1</strain>
    </source>
</reference>
<accession>A0A3G5A4H3</accession>
<organism evidence="1">
    <name type="scientific">Homavirus sp</name>
    <dbReference type="NCBI Taxonomy" id="2487769"/>
    <lineage>
        <taxon>Viruses</taxon>
        <taxon>Varidnaviria</taxon>
        <taxon>Bamfordvirae</taxon>
        <taxon>Nucleocytoviricota</taxon>
        <taxon>Megaviricetes</taxon>
        <taxon>Imitervirales</taxon>
        <taxon>Mimiviridae</taxon>
        <taxon>Klosneuvirinae</taxon>
    </lineage>
</organism>
<proteinExistence type="predicted"/>
<evidence type="ECO:0000313" key="1">
    <source>
        <dbReference type="EMBL" id="AYV82130.1"/>
    </source>
</evidence>
<gene>
    <name evidence="1" type="ORF">Homavirus9_12</name>
</gene>